<dbReference type="InterPro" id="IPR005135">
    <property type="entry name" value="Endo/exonuclease/phosphatase"/>
</dbReference>
<keyword evidence="2" id="KW-0378">Hydrolase</keyword>
<dbReference type="NCBIfam" id="NF003842">
    <property type="entry name" value="PRK05421.1-4"/>
    <property type="match status" value="1"/>
</dbReference>
<dbReference type="NCBIfam" id="NF003840">
    <property type="entry name" value="PRK05421.1-2"/>
    <property type="match status" value="1"/>
</dbReference>
<evidence type="ECO:0000313" key="3">
    <source>
        <dbReference type="Proteomes" id="UP000304912"/>
    </source>
</evidence>
<dbReference type="InterPro" id="IPR036691">
    <property type="entry name" value="Endo/exonu/phosph_ase_sf"/>
</dbReference>
<keyword evidence="2" id="KW-0540">Nuclease</keyword>
<dbReference type="Gene3D" id="3.60.10.10">
    <property type="entry name" value="Endonuclease/exonuclease/phosphatase"/>
    <property type="match status" value="1"/>
</dbReference>
<dbReference type="AlphaFoldDB" id="A0A5B7YEQ8"/>
<organism evidence="2 3">
    <name type="scientific">Salinimonas iocasae</name>
    <dbReference type="NCBI Taxonomy" id="2572577"/>
    <lineage>
        <taxon>Bacteria</taxon>
        <taxon>Pseudomonadati</taxon>
        <taxon>Pseudomonadota</taxon>
        <taxon>Gammaproteobacteria</taxon>
        <taxon>Alteromonadales</taxon>
        <taxon>Alteromonadaceae</taxon>
        <taxon>Alteromonas/Salinimonas group</taxon>
        <taxon>Salinimonas</taxon>
    </lineage>
</organism>
<dbReference type="EMBL" id="CP039852">
    <property type="protein sequence ID" value="QCZ94232.1"/>
    <property type="molecule type" value="Genomic_DNA"/>
</dbReference>
<accession>A0A5B7YEQ8</accession>
<proteinExistence type="predicted"/>
<name>A0A5B7YEQ8_9ALTE</name>
<evidence type="ECO:0000313" key="2">
    <source>
        <dbReference type="EMBL" id="QCZ94232.1"/>
    </source>
</evidence>
<protein>
    <submittedName>
        <fullName evidence="2">Endonuclease/exonuclease/phosphatase family protein</fullName>
    </submittedName>
</protein>
<evidence type="ECO:0000259" key="1">
    <source>
        <dbReference type="Pfam" id="PF03372"/>
    </source>
</evidence>
<feature type="domain" description="Endonuclease/exonuclease/phosphatase" evidence="1">
    <location>
        <begin position="91"/>
        <end position="296"/>
    </location>
</feature>
<sequence length="314" mass="34642">MTQIALYLFSALLRTWRDCLRSSMSVVVCLTAQFVTNAAVGDSGSQVEYTNHDGAMYGNLPNCIQAMQSFTIAESPQKPALLLPGNTLSILSWNVQKGADEGWLADLKRLGTGRQLVLLQEALLTPKMHDTQTGQLFWSFAPGYSTEAFRSGLLMFSGVAPDIVCRLQILEPWLGSPKATGAALFAIPGRAHGLLVVNLHAVNFSFGLSDFERQLTQINQLLRAVNGPAVVVGDFNTWRNGRLKKMKKLMSGAGLREVSFPVDKRVRFFGLPLDYIWARGLRRESSFTEAVMTSDHNPLMATFRLDGRQTNATK</sequence>
<keyword evidence="2" id="KW-0269">Exonuclease</keyword>
<keyword evidence="3" id="KW-1185">Reference proteome</keyword>
<dbReference type="OrthoDB" id="9793162at2"/>
<dbReference type="SUPFAM" id="SSF56219">
    <property type="entry name" value="DNase I-like"/>
    <property type="match status" value="1"/>
</dbReference>
<dbReference type="GO" id="GO:0004519">
    <property type="term" value="F:endonuclease activity"/>
    <property type="evidence" value="ECO:0007669"/>
    <property type="project" value="UniProtKB-KW"/>
</dbReference>
<reference evidence="2 3" key="1">
    <citation type="submission" date="2019-04" db="EMBL/GenBank/DDBJ databases">
        <title>Salinimonas iocasae sp. nov., a halophilic bacterium isolated from the outer tube casing of tubeworms in Okinawa Trough.</title>
        <authorList>
            <person name="Zhang H."/>
            <person name="Wang H."/>
            <person name="Li C."/>
        </authorList>
    </citation>
    <scope>NUCLEOTIDE SEQUENCE [LARGE SCALE GENOMIC DNA]</scope>
    <source>
        <strain evidence="2 3">KX18D6</strain>
    </source>
</reference>
<dbReference type="Proteomes" id="UP000304912">
    <property type="component" value="Chromosome"/>
</dbReference>
<dbReference type="KEGG" id="salk:FBQ74_12470"/>
<dbReference type="Pfam" id="PF03372">
    <property type="entry name" value="Exo_endo_phos"/>
    <property type="match status" value="1"/>
</dbReference>
<gene>
    <name evidence="2" type="ORF">FBQ74_12470</name>
</gene>
<dbReference type="GO" id="GO:0004527">
    <property type="term" value="F:exonuclease activity"/>
    <property type="evidence" value="ECO:0007669"/>
    <property type="project" value="UniProtKB-KW"/>
</dbReference>
<keyword evidence="2" id="KW-0255">Endonuclease</keyword>